<organism evidence="1 2">
    <name type="scientific">Flammeovirga aprica JL-4</name>
    <dbReference type="NCBI Taxonomy" id="694437"/>
    <lineage>
        <taxon>Bacteria</taxon>
        <taxon>Pseudomonadati</taxon>
        <taxon>Bacteroidota</taxon>
        <taxon>Cytophagia</taxon>
        <taxon>Cytophagales</taxon>
        <taxon>Flammeovirgaceae</taxon>
        <taxon>Flammeovirga</taxon>
    </lineage>
</organism>
<dbReference type="AlphaFoldDB" id="A0A7X9S1D4"/>
<name>A0A7X9S1D4_9BACT</name>
<reference evidence="1 2" key="1">
    <citation type="submission" date="2020-04" db="EMBL/GenBank/DDBJ databases">
        <title>Flammeovirga sp. SR4, a novel species isolated from seawater.</title>
        <authorList>
            <person name="Wang X."/>
        </authorList>
    </citation>
    <scope>NUCLEOTIDE SEQUENCE [LARGE SCALE GENOMIC DNA]</scope>
    <source>
        <strain evidence="1 2">ATCC 23126</strain>
    </source>
</reference>
<proteinExistence type="predicted"/>
<protein>
    <submittedName>
        <fullName evidence="1">Uncharacterized protein</fullName>
    </submittedName>
</protein>
<gene>
    <name evidence="1" type="ORF">HHU12_31655</name>
</gene>
<comment type="caution">
    <text evidence="1">The sequence shown here is derived from an EMBL/GenBank/DDBJ whole genome shotgun (WGS) entry which is preliminary data.</text>
</comment>
<dbReference type="Proteomes" id="UP000576082">
    <property type="component" value="Unassembled WGS sequence"/>
</dbReference>
<evidence type="ECO:0000313" key="2">
    <source>
        <dbReference type="Proteomes" id="UP000576082"/>
    </source>
</evidence>
<keyword evidence="2" id="KW-1185">Reference proteome</keyword>
<dbReference type="RefSeq" id="WP_169660746.1">
    <property type="nucleotide sequence ID" value="NZ_JABANE010000176.1"/>
</dbReference>
<dbReference type="EMBL" id="JABANE010000176">
    <property type="protein sequence ID" value="NME72559.1"/>
    <property type="molecule type" value="Genomic_DNA"/>
</dbReference>
<sequence>MKRRKRANRMMNFQTNRISVLTIVVLLIGILLYLTNTIQNKKVVSSYCGDFGFGGKSLTLLNDGSFRFWYSGCSQNIGAVKGEWKKEGDTFVFHPYQENEILHKQYHEVENRLIAIDGDTLVLCDDYIPGYFFYDE</sequence>
<evidence type="ECO:0000313" key="1">
    <source>
        <dbReference type="EMBL" id="NME72559.1"/>
    </source>
</evidence>
<accession>A0A7X9S1D4</accession>